<protein>
    <submittedName>
        <fullName evidence="2">Regulator of secondary metabolism (Methyltransferase domain-containing protein)</fullName>
    </submittedName>
</protein>
<dbReference type="SUPFAM" id="SSF53335">
    <property type="entry name" value="S-adenosyl-L-methionine-dependent methyltransferases"/>
    <property type="match status" value="1"/>
</dbReference>
<dbReference type="Proteomes" id="UP000639643">
    <property type="component" value="Unassembled WGS sequence"/>
</dbReference>
<name>A0A8H6NL72_9PEZI</name>
<dbReference type="EMBL" id="WIGM01000153">
    <property type="protein sequence ID" value="KAF6836883.1"/>
    <property type="molecule type" value="Genomic_DNA"/>
</dbReference>
<dbReference type="PANTHER" id="PTHR43591">
    <property type="entry name" value="METHYLTRANSFERASE"/>
    <property type="match status" value="1"/>
</dbReference>
<dbReference type="InterPro" id="IPR029063">
    <property type="entry name" value="SAM-dependent_MTases_sf"/>
</dbReference>
<keyword evidence="3" id="KW-1185">Reference proteome</keyword>
<evidence type="ECO:0000256" key="1">
    <source>
        <dbReference type="ARBA" id="ARBA00038158"/>
    </source>
</evidence>
<dbReference type="Gene3D" id="3.40.50.150">
    <property type="entry name" value="Vaccinia Virus protein VP39"/>
    <property type="match status" value="1"/>
</dbReference>
<comment type="caution">
    <text evidence="2">The sequence shown here is derived from an EMBL/GenBank/DDBJ whole genome shotgun (WGS) entry which is preliminary data.</text>
</comment>
<dbReference type="OrthoDB" id="2013972at2759"/>
<reference evidence="2" key="1">
    <citation type="journal article" date="2020" name="Phytopathology">
        <title>Genome Sequence Resources of Colletotrichum truncatum, C. plurivorum, C. musicola, and C. sojae: Four Species Pathogenic to Soybean (Glycine max).</title>
        <authorList>
            <person name="Rogerio F."/>
            <person name="Boufleur T.R."/>
            <person name="Ciampi-Guillardi M."/>
            <person name="Sukno S.A."/>
            <person name="Thon M.R."/>
            <person name="Massola Junior N.S."/>
            <person name="Baroncelli R."/>
        </authorList>
    </citation>
    <scope>NUCLEOTIDE SEQUENCE</scope>
    <source>
        <strain evidence="2">LFN0074</strain>
    </source>
</reference>
<proteinExistence type="inferred from homology"/>
<gene>
    <name evidence="2" type="ORF">CMUS01_05246</name>
</gene>
<evidence type="ECO:0000313" key="2">
    <source>
        <dbReference type="EMBL" id="KAF6836883.1"/>
    </source>
</evidence>
<evidence type="ECO:0000313" key="3">
    <source>
        <dbReference type="Proteomes" id="UP000639643"/>
    </source>
</evidence>
<keyword evidence="2" id="KW-0808">Transferase</keyword>
<dbReference type="GO" id="GO:0008168">
    <property type="term" value="F:methyltransferase activity"/>
    <property type="evidence" value="ECO:0007669"/>
    <property type="project" value="UniProtKB-KW"/>
</dbReference>
<dbReference type="PANTHER" id="PTHR43591:SF24">
    <property type="entry name" value="2-METHOXY-6-POLYPRENYL-1,4-BENZOQUINOL METHYLASE, MITOCHONDRIAL"/>
    <property type="match status" value="1"/>
</dbReference>
<accession>A0A8H6NL72</accession>
<organism evidence="2 3">
    <name type="scientific">Colletotrichum musicola</name>
    <dbReference type="NCBI Taxonomy" id="2175873"/>
    <lineage>
        <taxon>Eukaryota</taxon>
        <taxon>Fungi</taxon>
        <taxon>Dikarya</taxon>
        <taxon>Ascomycota</taxon>
        <taxon>Pezizomycotina</taxon>
        <taxon>Sordariomycetes</taxon>
        <taxon>Hypocreomycetidae</taxon>
        <taxon>Glomerellales</taxon>
        <taxon>Glomerellaceae</taxon>
        <taxon>Colletotrichum</taxon>
        <taxon>Colletotrichum orchidearum species complex</taxon>
    </lineage>
</organism>
<dbReference type="CDD" id="cd02440">
    <property type="entry name" value="AdoMet_MTases"/>
    <property type="match status" value="1"/>
</dbReference>
<dbReference type="AlphaFoldDB" id="A0A8H6NL72"/>
<dbReference type="Pfam" id="PF13489">
    <property type="entry name" value="Methyltransf_23"/>
    <property type="match status" value="1"/>
</dbReference>
<keyword evidence="2" id="KW-0489">Methyltransferase</keyword>
<sequence length="314" mass="35511">MGSNDCYSSGDDGPDFQQNGRTYCGLRGGRYLFPVDEVCNPPVFYSEKERLDIFHALINIAREQRLFNGPLSPTAQVLDVGTGTGIWAIEVAEYDIDSGSAPKQIIGLDLAYIQPASIPATVDFKGYTDVEAPWPVEEQRFDLVHVQMMLGAIRDWPELYRKSFRHLKPGGSIEHVEIEWVPRSDDNTQLPESALVYWSNVFREAMRRWGQPIDIFDAGAELRAAGFTDITEDVIRLPVNPWGESTRERELGTWFNVGLTHGLEALSMAPFTRVEGWKKPDVDGLLDAVKRELCSLRHRAYCRMFVWTAKKPGQ</sequence>
<comment type="similarity">
    <text evidence="1">Belongs to the methyltransferase superfamily. LaeA methyltransferase family.</text>
</comment>
<dbReference type="GO" id="GO:0032259">
    <property type="term" value="P:methylation"/>
    <property type="evidence" value="ECO:0007669"/>
    <property type="project" value="UniProtKB-KW"/>
</dbReference>